<proteinExistence type="inferred from homology"/>
<evidence type="ECO:0000256" key="2">
    <source>
        <dbReference type="ARBA" id="ARBA00006411"/>
    </source>
</evidence>
<reference evidence="5" key="1">
    <citation type="submission" date="2023-03" db="EMBL/GenBank/DDBJ databases">
        <title>Amycolatopsis taiwanensis NBRC 103393.</title>
        <authorList>
            <person name="Ichikawa N."/>
            <person name="Sato H."/>
            <person name="Tonouchi N."/>
        </authorList>
    </citation>
    <scope>NUCLEOTIDE SEQUENCE</scope>
    <source>
        <strain evidence="5">NBRC 103393</strain>
    </source>
</reference>
<dbReference type="AlphaFoldDB" id="A0A9W6VD02"/>
<dbReference type="EMBL" id="BSTI01000006">
    <property type="protein sequence ID" value="GLY66743.1"/>
    <property type="molecule type" value="Genomic_DNA"/>
</dbReference>
<evidence type="ECO:0000313" key="5">
    <source>
        <dbReference type="EMBL" id="GLY66743.1"/>
    </source>
</evidence>
<keyword evidence="4" id="KW-0143">Chaperone</keyword>
<evidence type="ECO:0000313" key="6">
    <source>
        <dbReference type="Proteomes" id="UP001165136"/>
    </source>
</evidence>
<comment type="caution">
    <text evidence="5">The sequence shown here is derived from an EMBL/GenBank/DDBJ whole genome shotgun (WGS) entry which is preliminary data.</text>
</comment>
<dbReference type="RefSeq" id="WP_285487449.1">
    <property type="nucleotide sequence ID" value="NZ_BSTI01000006.1"/>
</dbReference>
<keyword evidence="3" id="KW-0963">Cytoplasm</keyword>
<evidence type="ECO:0000256" key="4">
    <source>
        <dbReference type="ARBA" id="ARBA00023186"/>
    </source>
</evidence>
<comment type="similarity">
    <text evidence="2">Belongs to the EspG family.</text>
</comment>
<evidence type="ECO:0000256" key="1">
    <source>
        <dbReference type="ARBA" id="ARBA00004496"/>
    </source>
</evidence>
<organism evidence="5 6">
    <name type="scientific">Amycolatopsis taiwanensis</name>
    <dbReference type="NCBI Taxonomy" id="342230"/>
    <lineage>
        <taxon>Bacteria</taxon>
        <taxon>Bacillati</taxon>
        <taxon>Actinomycetota</taxon>
        <taxon>Actinomycetes</taxon>
        <taxon>Pseudonocardiales</taxon>
        <taxon>Pseudonocardiaceae</taxon>
        <taxon>Amycolatopsis</taxon>
    </lineage>
</organism>
<dbReference type="Proteomes" id="UP001165136">
    <property type="component" value="Unassembled WGS sequence"/>
</dbReference>
<accession>A0A9W6VD02</accession>
<gene>
    <name evidence="5" type="ORF">Atai01_33620</name>
</gene>
<evidence type="ECO:0000256" key="3">
    <source>
        <dbReference type="ARBA" id="ARBA00022490"/>
    </source>
</evidence>
<sequence>MTGPDFALSTEEFDILWGQLGFDRMPYPLDVPRTGRTMEERAELTTEVYRGLRERGLATGNRIDPDLEALLRLLASYHVAIDAVGHLGHPFRALVAADRTTGVLAVLTGGELWLTQIRRTALAMAIVGVLPEAAAGPGRSISVPYQAIAEAADPPMDAYGDPVDEHEVLTEAGLSPSDADLLVELADQRRAGGQFGVSAGPRERMSTLVTWFDTDRGRYLMVNEDSWVSIGPADNARIEQRVASVLSEVD</sequence>
<comment type="subcellular location">
    <subcellularLocation>
        <location evidence="1">Cytoplasm</location>
    </subcellularLocation>
</comment>
<protein>
    <submittedName>
        <fullName evidence="5">ESX secretion-associated protein EspG</fullName>
    </submittedName>
</protein>
<keyword evidence="6" id="KW-1185">Reference proteome</keyword>
<dbReference type="Pfam" id="PF14011">
    <property type="entry name" value="ESX-1_EspG"/>
    <property type="match status" value="1"/>
</dbReference>
<name>A0A9W6VD02_9PSEU</name>
<dbReference type="InterPro" id="IPR025734">
    <property type="entry name" value="EspG"/>
</dbReference>